<dbReference type="SUPFAM" id="SSF50249">
    <property type="entry name" value="Nucleic acid-binding proteins"/>
    <property type="match status" value="1"/>
</dbReference>
<dbReference type="InterPro" id="IPR012340">
    <property type="entry name" value="NA-bd_OB-fold"/>
</dbReference>
<dbReference type="Pfam" id="PF01336">
    <property type="entry name" value="tRNA_anti-codon"/>
    <property type="match status" value="1"/>
</dbReference>
<dbReference type="EMBL" id="ACJX03000001">
    <property type="protein sequence ID" value="KRT34787.1"/>
    <property type="molecule type" value="Genomic_DNA"/>
</dbReference>
<dbReference type="PROSITE" id="PS50862">
    <property type="entry name" value="AA_TRNA_LIGASE_II"/>
    <property type="match status" value="1"/>
</dbReference>
<dbReference type="SUPFAM" id="SSF55261">
    <property type="entry name" value="GAD domain-like"/>
    <property type="match status" value="1"/>
</dbReference>
<dbReference type="SUPFAM" id="SSF55681">
    <property type="entry name" value="Class II aaRS and biotin synthetases"/>
    <property type="match status" value="1"/>
</dbReference>
<feature type="binding site" evidence="7">
    <location>
        <begin position="235"/>
        <end position="237"/>
    </location>
    <ligand>
        <name>ATP</name>
        <dbReference type="ChEBI" id="CHEBI:30616"/>
    </ligand>
</feature>
<dbReference type="CDD" id="cd00777">
    <property type="entry name" value="AspRS_core"/>
    <property type="match status" value="1"/>
</dbReference>
<dbReference type="GO" id="GO:0003676">
    <property type="term" value="F:nucleic acid binding"/>
    <property type="evidence" value="ECO:0007669"/>
    <property type="project" value="InterPro"/>
</dbReference>
<dbReference type="InterPro" id="IPR045864">
    <property type="entry name" value="aa-tRNA-synth_II/BPL/LPL"/>
</dbReference>
<dbReference type="Gene3D" id="3.30.1360.30">
    <property type="entry name" value="GAD-like domain"/>
    <property type="match status" value="1"/>
</dbReference>
<evidence type="ECO:0000313" key="9">
    <source>
        <dbReference type="EMBL" id="KRT34787.1"/>
    </source>
</evidence>
<name>A0A0T5X904_9BACT</name>
<evidence type="ECO:0000256" key="7">
    <source>
        <dbReference type="HAMAP-Rule" id="MF_00044"/>
    </source>
</evidence>
<comment type="subunit">
    <text evidence="7">Homodimer.</text>
</comment>
<organism evidence="9 10">
    <name type="scientific">Acetomicrobium hydrogeniformans ATCC BAA-1850</name>
    <dbReference type="NCBI Taxonomy" id="592015"/>
    <lineage>
        <taxon>Bacteria</taxon>
        <taxon>Thermotogati</taxon>
        <taxon>Synergistota</taxon>
        <taxon>Synergistia</taxon>
        <taxon>Synergistales</taxon>
        <taxon>Acetomicrobiaceae</taxon>
        <taxon>Acetomicrobium</taxon>
    </lineage>
</organism>
<dbReference type="Pfam" id="PF00152">
    <property type="entry name" value="tRNA-synt_2"/>
    <property type="match status" value="1"/>
</dbReference>
<dbReference type="AlphaFoldDB" id="A0A0T5X904"/>
<keyword evidence="3 7" id="KW-0547">Nucleotide-binding</keyword>
<proteinExistence type="inferred from homology"/>
<dbReference type="Gene3D" id="2.40.50.140">
    <property type="entry name" value="Nucleic acid-binding proteins"/>
    <property type="match status" value="1"/>
</dbReference>
<dbReference type="eggNOG" id="COG0173">
    <property type="taxonomic scope" value="Bacteria"/>
</dbReference>
<dbReference type="GO" id="GO:0005524">
    <property type="term" value="F:ATP binding"/>
    <property type="evidence" value="ECO:0007669"/>
    <property type="project" value="UniProtKB-UniRule"/>
</dbReference>
<dbReference type="InterPro" id="IPR006195">
    <property type="entry name" value="aa-tRNA-synth_II"/>
</dbReference>
<keyword evidence="7" id="KW-0963">Cytoplasm</keyword>
<keyword evidence="2 7" id="KW-0436">Ligase</keyword>
<comment type="subcellular location">
    <subcellularLocation>
        <location evidence="7">Cytoplasm</location>
    </subcellularLocation>
</comment>
<comment type="caution">
    <text evidence="7">Lacks conserved residue(s) required for the propagation of feature annotation.</text>
</comment>
<dbReference type="EC" id="6.1.1.23" evidence="7"/>
<evidence type="ECO:0000256" key="5">
    <source>
        <dbReference type="ARBA" id="ARBA00022917"/>
    </source>
</evidence>
<feature type="binding site" evidence="7">
    <location>
        <begin position="546"/>
        <end position="549"/>
    </location>
    <ligand>
        <name>ATP</name>
        <dbReference type="ChEBI" id="CHEBI:30616"/>
    </ligand>
</feature>
<comment type="function">
    <text evidence="7">Aspartyl-tRNA synthetase with relaxed tRNA specificity since it is able to aspartylate not only its cognate tRNA(Asp) but also tRNA(Asn). Reaction proceeds in two steps: L-aspartate is first activated by ATP to form Asp-AMP and then transferred to the acceptor end of tRNA(Asp/Asn).</text>
</comment>
<dbReference type="InterPro" id="IPR047089">
    <property type="entry name" value="Asp-tRNA-ligase_1_N"/>
</dbReference>
<evidence type="ECO:0000256" key="4">
    <source>
        <dbReference type="ARBA" id="ARBA00022840"/>
    </source>
</evidence>
<dbReference type="GO" id="GO:0050560">
    <property type="term" value="F:aspartate-tRNA(Asn) ligase activity"/>
    <property type="evidence" value="ECO:0007669"/>
    <property type="project" value="UniProtKB-EC"/>
</dbReference>
<reference evidence="10" key="1">
    <citation type="submission" date="2012-09" db="EMBL/GenBank/DDBJ databases">
        <authorList>
            <person name="Weinstock G."/>
            <person name="Sodergren E."/>
            <person name="Clifton S."/>
            <person name="Fulton L."/>
            <person name="Fulton B."/>
            <person name="Courtney L."/>
            <person name="Fronick C."/>
            <person name="Harrison M."/>
            <person name="Strong C."/>
            <person name="Farmer C."/>
            <person name="Delehaunty K."/>
            <person name="Markovic C."/>
            <person name="Hall O."/>
            <person name="Minx P."/>
            <person name="Tomlinson C."/>
            <person name="Mitreva M."/>
            <person name="Nelson J."/>
            <person name="Hou S."/>
            <person name="Wollam A."/>
            <person name="Pepin K.H."/>
            <person name="Johnson M."/>
            <person name="Bhonagiri V."/>
            <person name="Nash W.E."/>
            <person name="Suruliraj S."/>
            <person name="Warren W."/>
            <person name="Chinwalla A."/>
            <person name="Mardis E.R."/>
            <person name="Wilson R.K."/>
        </authorList>
    </citation>
    <scope>NUCLEOTIDE SEQUENCE [LARGE SCALE GENOMIC DNA]</scope>
    <source>
        <strain evidence="10">OS1</strain>
    </source>
</reference>
<comment type="similarity">
    <text evidence="1 7">Belongs to the class-II aminoacyl-tRNA synthetase family. Type 1 subfamily.</text>
</comment>
<feature type="site" description="Important for tRNA non-discrimination" evidence="7">
    <location>
        <position position="97"/>
    </location>
</feature>
<protein>
    <recommendedName>
        <fullName evidence="7">Aspartate--tRNA(Asp/Asn) ligase</fullName>
        <ecNumber evidence="7">6.1.1.23</ecNumber>
    </recommendedName>
    <alternativeName>
        <fullName evidence="7">Aspartyl-tRNA synthetase</fullName>
        <shortName evidence="7">AspRS</shortName>
    </alternativeName>
    <alternativeName>
        <fullName evidence="7">Non-discriminating aspartyl-tRNA synthetase</fullName>
        <shortName evidence="7">ND-AspRS</shortName>
    </alternativeName>
</protein>
<dbReference type="NCBIfam" id="NF001750">
    <property type="entry name" value="PRK00476.1"/>
    <property type="match status" value="1"/>
</dbReference>
<feature type="binding site" evidence="7">
    <location>
        <position position="501"/>
    </location>
    <ligand>
        <name>L-aspartate</name>
        <dbReference type="ChEBI" id="CHEBI:29991"/>
    </ligand>
</feature>
<dbReference type="GO" id="GO:0006422">
    <property type="term" value="P:aspartyl-tRNA aminoacylation"/>
    <property type="evidence" value="ECO:0007669"/>
    <property type="project" value="UniProtKB-UniRule"/>
</dbReference>
<keyword evidence="5 7" id="KW-0648">Protein biosynthesis</keyword>
<sequence>MEANSMFDAVFDENWKRTVYCGNATEDHIEKKVVINGWVRKRRDLGGIIFLEIWDHTGLVQVVINPETSESVHERAKQLRSEYVVAIKGVVKKRPAGTENPSLKTGNVEIIADDLMVLSPSTLPPFDLNEASAIDENIRLKYRYLDLRREVMQRNLRLRSKAANYTRTFLTDAGFVEVETPMLTKSTPEGARDYLVPSRVNPGKFYALPQSPQIFKQILMISGLDRYFQIVKCFRDEDLRADRQPEFTQIDIEMSFLTEEDIFELIEDYMKGLFRETIGVEIQTPFPRLSYSEAMERFGSDKPDLRIPFEIVDLKAVFQGRGIRAFEVGERGAIKGFVLPGGASLSRQEMSTIEGKAKELGAKGLAYFQLGNELKGPMVKFLDEDGKKLVIEKSQLFQGNALFVMADQDRNKVCEVLGQLRLEVARKYDLIEKGKWAFLWVVDFPLFEWSETENRYVSVHHPFTSPKNEDLYLLESEPWKVRSRAYDIVLNGNEVGGGSIRIHDPKVQESVFKALGLDEVEAKNRFGFLLSALSYGTPPHGGIALGFDRLVMLLAGAKSIRDVIAFPKTQKAQCLLSGAPSYVDERQLEELHIKVTATDEEEG</sequence>
<feature type="binding site" evidence="7">
    <location>
        <position position="189"/>
    </location>
    <ligand>
        <name>L-aspartate</name>
        <dbReference type="ChEBI" id="CHEBI:29991"/>
    </ligand>
</feature>
<keyword evidence="6 7" id="KW-0030">Aminoacyl-tRNA synthetase</keyword>
<dbReference type="GO" id="GO:0004815">
    <property type="term" value="F:aspartate-tRNA ligase activity"/>
    <property type="evidence" value="ECO:0007669"/>
    <property type="project" value="UniProtKB-UniRule"/>
</dbReference>
<dbReference type="InterPro" id="IPR004115">
    <property type="entry name" value="GAD-like_sf"/>
</dbReference>
<dbReference type="InterPro" id="IPR002312">
    <property type="entry name" value="Asp/Asn-tRNA-synth_IIb"/>
</dbReference>
<feature type="binding site" evidence="7">
    <location>
        <position position="244"/>
    </location>
    <ligand>
        <name>ATP</name>
        <dbReference type="ChEBI" id="CHEBI:30616"/>
    </ligand>
</feature>
<dbReference type="STRING" id="592015.HMPREF1705_04033"/>
<dbReference type="InterPro" id="IPR047090">
    <property type="entry name" value="AspRS_core"/>
</dbReference>
<feature type="binding site" evidence="7">
    <location>
        <position position="460"/>
    </location>
    <ligand>
        <name>L-aspartate</name>
        <dbReference type="ChEBI" id="CHEBI:29991"/>
    </ligand>
</feature>
<dbReference type="Proteomes" id="UP000005273">
    <property type="component" value="Unassembled WGS sequence"/>
</dbReference>
<feature type="region of interest" description="Aspartate" evidence="7">
    <location>
        <begin position="213"/>
        <end position="216"/>
    </location>
</feature>
<feature type="binding site" evidence="7">
    <location>
        <position position="235"/>
    </location>
    <ligand>
        <name>L-aspartate</name>
        <dbReference type="ChEBI" id="CHEBI:29991"/>
    </ligand>
</feature>
<dbReference type="Pfam" id="PF02938">
    <property type="entry name" value="GAD"/>
    <property type="match status" value="1"/>
</dbReference>
<dbReference type="InterPro" id="IPR004364">
    <property type="entry name" value="Aa-tRNA-synt_II"/>
</dbReference>
<evidence type="ECO:0000256" key="1">
    <source>
        <dbReference type="ARBA" id="ARBA00006303"/>
    </source>
</evidence>
<feature type="binding site" evidence="7">
    <location>
        <position position="494"/>
    </location>
    <ligand>
        <name>ATP</name>
        <dbReference type="ChEBI" id="CHEBI:30616"/>
    </ligand>
</feature>
<evidence type="ECO:0000256" key="3">
    <source>
        <dbReference type="ARBA" id="ARBA00022741"/>
    </source>
</evidence>
<evidence type="ECO:0000259" key="8">
    <source>
        <dbReference type="PROSITE" id="PS50862"/>
    </source>
</evidence>
<comment type="caution">
    <text evidence="9">The sequence shown here is derived from an EMBL/GenBank/DDBJ whole genome shotgun (WGS) entry which is preliminary data.</text>
</comment>
<gene>
    <name evidence="7" type="primary">aspS</name>
    <name evidence="9" type="ORF">HMPREF1705_04033</name>
</gene>
<dbReference type="PANTHER" id="PTHR22594">
    <property type="entry name" value="ASPARTYL/LYSYL-TRNA SYNTHETASE"/>
    <property type="match status" value="1"/>
</dbReference>
<evidence type="ECO:0000256" key="6">
    <source>
        <dbReference type="ARBA" id="ARBA00023146"/>
    </source>
</evidence>
<evidence type="ECO:0000313" key="10">
    <source>
        <dbReference type="Proteomes" id="UP000005273"/>
    </source>
</evidence>
<dbReference type="PANTHER" id="PTHR22594:SF5">
    <property type="entry name" value="ASPARTATE--TRNA LIGASE, MITOCHONDRIAL"/>
    <property type="match status" value="1"/>
</dbReference>
<dbReference type="GO" id="GO:0005737">
    <property type="term" value="C:cytoplasm"/>
    <property type="evidence" value="ECO:0007669"/>
    <property type="project" value="UniProtKB-SubCell"/>
</dbReference>
<accession>A0A0T5X904</accession>
<comment type="catalytic activity">
    <reaction evidence="7">
        <text>tRNA(Asx) + L-aspartate + ATP = L-aspartyl-tRNA(Asx) + AMP + diphosphate</text>
        <dbReference type="Rhea" id="RHEA:18349"/>
        <dbReference type="Rhea" id="RHEA-COMP:9710"/>
        <dbReference type="Rhea" id="RHEA-COMP:9711"/>
        <dbReference type="ChEBI" id="CHEBI:29991"/>
        <dbReference type="ChEBI" id="CHEBI:30616"/>
        <dbReference type="ChEBI" id="CHEBI:33019"/>
        <dbReference type="ChEBI" id="CHEBI:78442"/>
        <dbReference type="ChEBI" id="CHEBI:78516"/>
        <dbReference type="ChEBI" id="CHEBI:456215"/>
        <dbReference type="EC" id="6.1.1.23"/>
    </reaction>
</comment>
<dbReference type="CDD" id="cd04317">
    <property type="entry name" value="EcAspRS_like_N"/>
    <property type="match status" value="1"/>
</dbReference>
<dbReference type="HAMAP" id="MF_00044">
    <property type="entry name" value="Asp_tRNA_synth_type1"/>
    <property type="match status" value="1"/>
</dbReference>
<dbReference type="Gene3D" id="3.30.930.10">
    <property type="entry name" value="Bira Bifunctional Protein, Domain 2"/>
    <property type="match status" value="1"/>
</dbReference>
<dbReference type="NCBIfam" id="TIGR00459">
    <property type="entry name" value="aspS_bact"/>
    <property type="match status" value="1"/>
</dbReference>
<dbReference type="InterPro" id="IPR004524">
    <property type="entry name" value="Asp-tRNA-ligase_1"/>
</dbReference>
<evidence type="ECO:0000256" key="2">
    <source>
        <dbReference type="ARBA" id="ARBA00022598"/>
    </source>
</evidence>
<keyword evidence="10" id="KW-1185">Reference proteome</keyword>
<feature type="domain" description="Aminoacyl-transfer RNA synthetases class-II family profile" evidence="8">
    <location>
        <begin position="156"/>
        <end position="567"/>
    </location>
</feature>
<dbReference type="InterPro" id="IPR004365">
    <property type="entry name" value="NA-bd_OB_tRNA"/>
</dbReference>
<dbReference type="PRINTS" id="PR01042">
    <property type="entry name" value="TRNASYNTHASP"/>
</dbReference>
<keyword evidence="4 7" id="KW-0067">ATP-binding</keyword>
<dbReference type="InterPro" id="IPR029351">
    <property type="entry name" value="GAD_dom"/>
</dbReference>